<dbReference type="InterPro" id="IPR043751">
    <property type="entry name" value="DUF5696"/>
</dbReference>
<organism evidence="3 4">
    <name type="scientific">Clostridium thermosuccinogenes</name>
    <dbReference type="NCBI Taxonomy" id="84032"/>
    <lineage>
        <taxon>Bacteria</taxon>
        <taxon>Bacillati</taxon>
        <taxon>Bacillota</taxon>
        <taxon>Clostridia</taxon>
        <taxon>Eubacteriales</taxon>
        <taxon>Clostridiaceae</taxon>
        <taxon>Clostridium</taxon>
    </lineage>
</organism>
<dbReference type="Pfam" id="PF18952">
    <property type="entry name" value="DUF5696"/>
    <property type="match status" value="1"/>
</dbReference>
<comment type="caution">
    <text evidence="3">The sequence shown here is derived from an EMBL/GenBank/DDBJ whole genome shotgun (WGS) entry which is preliminary data.</text>
</comment>
<dbReference type="AlphaFoldDB" id="A0A2K2FAE3"/>
<evidence type="ECO:0000313" key="4">
    <source>
        <dbReference type="Proteomes" id="UP000236151"/>
    </source>
</evidence>
<reference evidence="4" key="1">
    <citation type="submission" date="2017-06" db="EMBL/GenBank/DDBJ databases">
        <title>Investigating the central metabolism of Clostridium thermosuccinogenes.</title>
        <authorList>
            <person name="Koendjbiharie J.G."/>
            <person name="Van Kranenburg R."/>
            <person name="Vriesendorp B."/>
        </authorList>
    </citation>
    <scope>NUCLEOTIDE SEQUENCE [LARGE SCALE GENOMIC DNA]</scope>
    <source>
        <strain evidence="4">DSM 5806</strain>
    </source>
</reference>
<proteinExistence type="predicted"/>
<protein>
    <submittedName>
        <fullName evidence="3">Uncharacterized protein</fullName>
    </submittedName>
</protein>
<dbReference type="RefSeq" id="WP_103082372.1">
    <property type="nucleotide sequence ID" value="NZ_CP021850.1"/>
</dbReference>
<evidence type="ECO:0000256" key="2">
    <source>
        <dbReference type="SAM" id="SignalP"/>
    </source>
</evidence>
<keyword evidence="4" id="KW-1185">Reference proteome</keyword>
<evidence type="ECO:0000256" key="1">
    <source>
        <dbReference type="SAM" id="Coils"/>
    </source>
</evidence>
<gene>
    <name evidence="3" type="ORF">CDQ84_14060</name>
</gene>
<dbReference type="Proteomes" id="UP000236151">
    <property type="component" value="Unassembled WGS sequence"/>
</dbReference>
<feature type="signal peptide" evidence="2">
    <location>
        <begin position="1"/>
        <end position="25"/>
    </location>
</feature>
<sequence length="885" mass="100464">MAMKKLLALLLVFILLVQIQVPTFADEEKAAESAEETIESVEETDEAVESEVEAVDSAQATADSVEQPTEGVSLEDVKQVEDYKFSFETVAKNSEAELLIDKSVNALRLVSLKTGNYYDTKIMNGQLGNDVIKNLQKSDFSLTYYTDKVRATIETMDSYTKSIKLGQVEYSPIENGIRCSFTLGDKSAVNLSMFPMFINKERMEQLVLQYLDENQRKELLGKDGYYTEQKERYVRNWAAKKKDGTPTQVAIPKLKRMYNFFYEIGKYNEEELAKDNAEWGQEEASTNITLKVDVEYILDGKDLIVRIPVGNIVTDEKHPVSELTLAPYLLSGDIYDEGYIFVPDGSGGIINFNSGKTYTDVLSIPIYGKNLLNSPYFYTEDFVQSTLPVIGIKKNDTAILGIIEEGAELATVSADVSGKVDEFNKVYAKFDLLYMEKVAMTVKDGGFVVKYAKNGYKGNITMRYKLLEGENANYTGMAKEYKSYLKEKGALKENPVPENAPLFLELLASVPTEKMFLGIPYTSYTSMTSTDEAQKILEMLKADGVENIVLQYTDWANGGMKNSIYKNLKVIRSIGGMKGFKELVSFAKKEGVALFPEIKMLTTYSTWGVRDNRDISRLLDNTKAIMPNFNIVTRQTNKIREWLLSPSFLPKYASSIQKWVKKLEIDGLGLSNSALLLYGDFNTKKELLRTDARPLIEEAFNTLNQDTKLMFSNANSYAFGYASYITDLPTSNSGRRIVDYSVPFVQMVLENDVPYSMEDYNQYSLEGFEKYLLKAIETKSSLKWIMTHENESKLTEAYISKNFNMKPYFQTQFSRWEGKIGDYYDQYNEFYQKVKDAEMKNHEVISSDLVKVEYTNGLTVFINYGKEEKTIDGVKIEPLSYTIKG</sequence>
<dbReference type="EMBL" id="NIOJ01000041">
    <property type="protein sequence ID" value="PNT97045.1"/>
    <property type="molecule type" value="Genomic_DNA"/>
</dbReference>
<dbReference type="KEGG" id="cthd:CDO33_04735"/>
<evidence type="ECO:0000313" key="3">
    <source>
        <dbReference type="EMBL" id="PNT97045.1"/>
    </source>
</evidence>
<name>A0A2K2FAE3_9CLOT</name>
<dbReference type="OrthoDB" id="9793135at2"/>
<accession>A0A2K2FAE3</accession>
<feature type="chain" id="PRO_5014464190" evidence="2">
    <location>
        <begin position="26"/>
        <end position="885"/>
    </location>
</feature>
<keyword evidence="1" id="KW-0175">Coiled coil</keyword>
<keyword evidence="2" id="KW-0732">Signal</keyword>
<feature type="coiled-coil region" evidence="1">
    <location>
        <begin position="24"/>
        <end position="51"/>
    </location>
</feature>